<evidence type="ECO:0000259" key="10">
    <source>
        <dbReference type="Pfam" id="PF05572"/>
    </source>
</evidence>
<keyword evidence="3" id="KW-0479">Metal-binding</keyword>
<dbReference type="GO" id="GO:0008237">
    <property type="term" value="F:metallopeptidase activity"/>
    <property type="evidence" value="ECO:0007669"/>
    <property type="project" value="UniProtKB-KW"/>
</dbReference>
<dbReference type="EMBL" id="JAMLJM010000001">
    <property type="protein sequence ID" value="MCL9808118.1"/>
    <property type="molecule type" value="Genomic_DNA"/>
</dbReference>
<evidence type="ECO:0000256" key="1">
    <source>
        <dbReference type="ARBA" id="ARBA00008721"/>
    </source>
</evidence>
<evidence type="ECO:0000313" key="13">
    <source>
        <dbReference type="Proteomes" id="UP001317191"/>
    </source>
</evidence>
<feature type="chain" id="PRO_5046388213" evidence="9">
    <location>
        <begin position="22"/>
        <end position="661"/>
    </location>
</feature>
<dbReference type="SUPFAM" id="SSF55486">
    <property type="entry name" value="Metalloproteases ('zincins'), catalytic domain"/>
    <property type="match status" value="1"/>
</dbReference>
<evidence type="ECO:0000256" key="8">
    <source>
        <dbReference type="ARBA" id="ARBA00023157"/>
    </source>
</evidence>
<dbReference type="Pfam" id="PF05572">
    <property type="entry name" value="Peptidase_M43"/>
    <property type="match status" value="1"/>
</dbReference>
<gene>
    <name evidence="12" type="ORF">NAT50_01975</name>
</gene>
<keyword evidence="5" id="KW-0378">Hydrolase</keyword>
<dbReference type="CDD" id="cd04275">
    <property type="entry name" value="ZnMc_pappalysin_like"/>
    <property type="match status" value="1"/>
</dbReference>
<dbReference type="InterPro" id="IPR026444">
    <property type="entry name" value="Secre_tail"/>
</dbReference>
<feature type="domain" description="Secretion system C-terminal sorting" evidence="11">
    <location>
        <begin position="590"/>
        <end position="659"/>
    </location>
</feature>
<keyword evidence="13" id="KW-1185">Reference proteome</keyword>
<evidence type="ECO:0000256" key="3">
    <source>
        <dbReference type="ARBA" id="ARBA00022723"/>
    </source>
</evidence>
<dbReference type="Pfam" id="PF18962">
    <property type="entry name" value="Por_Secre_tail"/>
    <property type="match status" value="1"/>
</dbReference>
<evidence type="ECO:0000256" key="5">
    <source>
        <dbReference type="ARBA" id="ARBA00022801"/>
    </source>
</evidence>
<dbReference type="PANTHER" id="PTHR47466:SF1">
    <property type="entry name" value="METALLOPROTEASE MEP1 (AFU_ORTHOLOGUE AFUA_1G07730)-RELATED"/>
    <property type="match status" value="1"/>
</dbReference>
<dbReference type="RefSeq" id="WP_250590950.1">
    <property type="nucleotide sequence ID" value="NZ_JAMLJM010000001.1"/>
</dbReference>
<dbReference type="Gene3D" id="3.40.390.10">
    <property type="entry name" value="Collagenase (Catalytic Domain)"/>
    <property type="match status" value="1"/>
</dbReference>
<evidence type="ECO:0000256" key="2">
    <source>
        <dbReference type="ARBA" id="ARBA00022670"/>
    </source>
</evidence>
<keyword evidence="8" id="KW-1015">Disulfide bond</keyword>
<feature type="domain" description="Peptidase M43 pregnancy-associated plasma-A" evidence="10">
    <location>
        <begin position="182"/>
        <end position="334"/>
    </location>
</feature>
<dbReference type="InterPro" id="IPR024079">
    <property type="entry name" value="MetalloPept_cat_dom_sf"/>
</dbReference>
<comment type="similarity">
    <text evidence="1">Belongs to the peptidase M43B family.</text>
</comment>
<evidence type="ECO:0000256" key="9">
    <source>
        <dbReference type="SAM" id="SignalP"/>
    </source>
</evidence>
<dbReference type="InterPro" id="IPR008754">
    <property type="entry name" value="Peptidase_M43"/>
</dbReference>
<reference evidence="12 13" key="1">
    <citation type="submission" date="2022-05" db="EMBL/GenBank/DDBJ databases">
        <title>Flavobacterium sp., isolated from activated sludge.</title>
        <authorList>
            <person name="Ran Q."/>
        </authorList>
    </citation>
    <scope>NUCLEOTIDE SEQUENCE [LARGE SCALE GENOMIC DNA]</scope>
    <source>
        <strain evidence="12 13">HXWNR70</strain>
    </source>
</reference>
<accession>A0ABT0TKT8</accession>
<feature type="signal peptide" evidence="9">
    <location>
        <begin position="1"/>
        <end position="21"/>
    </location>
</feature>
<keyword evidence="2" id="KW-0645">Protease</keyword>
<evidence type="ECO:0000256" key="4">
    <source>
        <dbReference type="ARBA" id="ARBA00022729"/>
    </source>
</evidence>
<protein>
    <submittedName>
        <fullName evidence="12">M43 family zinc metalloprotease</fullName>
    </submittedName>
</protein>
<comment type="caution">
    <text evidence="12">The sequence shown here is derived from an EMBL/GenBank/DDBJ whole genome shotgun (WGS) entry which is preliminary data.</text>
</comment>
<dbReference type="NCBIfam" id="TIGR04183">
    <property type="entry name" value="Por_Secre_tail"/>
    <property type="match status" value="1"/>
</dbReference>
<keyword evidence="7 12" id="KW-0482">Metalloprotease</keyword>
<dbReference type="PANTHER" id="PTHR47466">
    <property type="match status" value="1"/>
</dbReference>
<keyword evidence="4 9" id="KW-0732">Signal</keyword>
<evidence type="ECO:0000313" key="12">
    <source>
        <dbReference type="EMBL" id="MCL9808118.1"/>
    </source>
</evidence>
<sequence>MKSAQSLLMVMVLLFLNFAQAQQKQKVFSKKPNHTNVIRCFSVEYENYIQQKNPNRLSNEQFEKWLNPIVENYRKNRSEAGSIITIPVVVHVVNNGEALGVAPNITDEQVRSQITVMNNDFRKKIGTPGYNLSPVGADIQIQFALAQVDPKGNPTNGIHRVIFDKSSWSMDEIETILKPETIWDPGQYLNMWSVNFSDSSLLGYAQFPDASGLQGLDPSGGLASTDGVVANYGTFGSREIYPAGLYSNTTYDKGRTMTHEVGHWLGLRHIWGDATCGDDYCADTPTAHDANYGCPTVLSCNNLENEMVQNYMDYTDDSCMNIFTQNQKDRILTIINNAPRRASLKASTKDQPINLFANDAELKVEKDAYGIQASCGASVELYKKVTITNRGTNLLTNAVLSYSINGGATQQYSWSGTLGTHQSDIVKIPINIDAQSTFSVNIVSVNGQTDERASNNASTGTASLPSFANSVPSQDITLKLQLDNYGSEVSWSLKNSNNEVVYASPVYQDSPNQLPALMTYNWKLAKDECYVFEINDTEGDGICCDYGEGYYTLLSGEQIIASSGNFGSNESTLFSIKPILIGQDILLKKNPVNEQLAFIVNQDFGKNCKGYIYNISGVKVNEMLVQNAVENTVEVSSLQTGVYILKVVSDQKSTLVKFIKN</sequence>
<evidence type="ECO:0000259" key="11">
    <source>
        <dbReference type="Pfam" id="PF18962"/>
    </source>
</evidence>
<evidence type="ECO:0000256" key="7">
    <source>
        <dbReference type="ARBA" id="ARBA00023049"/>
    </source>
</evidence>
<evidence type="ECO:0000256" key="6">
    <source>
        <dbReference type="ARBA" id="ARBA00022833"/>
    </source>
</evidence>
<proteinExistence type="inferred from homology"/>
<dbReference type="Proteomes" id="UP001317191">
    <property type="component" value="Unassembled WGS sequence"/>
</dbReference>
<name>A0ABT0TKT8_9FLAO</name>
<organism evidence="12 13">
    <name type="scientific">Flavobacterium luminosum</name>
    <dbReference type="NCBI Taxonomy" id="2949086"/>
    <lineage>
        <taxon>Bacteria</taxon>
        <taxon>Pseudomonadati</taxon>
        <taxon>Bacteroidota</taxon>
        <taxon>Flavobacteriia</taxon>
        <taxon>Flavobacteriales</taxon>
        <taxon>Flavobacteriaceae</taxon>
        <taxon>Flavobacterium</taxon>
    </lineage>
</organism>
<keyword evidence="6" id="KW-0862">Zinc</keyword>